<dbReference type="OrthoDB" id="5376710at2759"/>
<dbReference type="Gene3D" id="1.10.8.10">
    <property type="entry name" value="DNA helicase RuvA subunit, C-terminal domain"/>
    <property type="match status" value="1"/>
</dbReference>
<evidence type="ECO:0000259" key="2">
    <source>
        <dbReference type="PROSITE" id="PS50030"/>
    </source>
</evidence>
<feature type="domain" description="UBA" evidence="2">
    <location>
        <begin position="1177"/>
        <end position="1224"/>
    </location>
</feature>
<evidence type="ECO:0000313" key="4">
    <source>
        <dbReference type="Proteomes" id="UP000799436"/>
    </source>
</evidence>
<feature type="region of interest" description="Disordered" evidence="1">
    <location>
        <begin position="122"/>
        <end position="154"/>
    </location>
</feature>
<accession>A0A6G1LKI9</accession>
<dbReference type="Proteomes" id="UP000799436">
    <property type="component" value="Unassembled WGS sequence"/>
</dbReference>
<evidence type="ECO:0000256" key="1">
    <source>
        <dbReference type="SAM" id="MobiDB-lite"/>
    </source>
</evidence>
<dbReference type="EMBL" id="ML995811">
    <property type="protein sequence ID" value="KAF2773417.1"/>
    <property type="molecule type" value="Genomic_DNA"/>
</dbReference>
<feature type="region of interest" description="Disordered" evidence="1">
    <location>
        <begin position="45"/>
        <end position="105"/>
    </location>
</feature>
<dbReference type="CDD" id="cd14270">
    <property type="entry name" value="UBA"/>
    <property type="match status" value="1"/>
</dbReference>
<dbReference type="AlphaFoldDB" id="A0A6G1LKI9"/>
<dbReference type="InterPro" id="IPR015940">
    <property type="entry name" value="UBA"/>
</dbReference>
<dbReference type="PROSITE" id="PS50030">
    <property type="entry name" value="UBA"/>
    <property type="match status" value="1"/>
</dbReference>
<protein>
    <recommendedName>
        <fullName evidence="2">UBA domain-containing protein</fullName>
    </recommendedName>
</protein>
<sequence length="1226" mass="134473">MNVDHCLNMEGFPLKKVDSTTTSDFNDVLLTLPPAEPRRSISIFSRRGVETPEPPPLIFEEAIPAPRQLTERQKSWLKKTKSQSGGTSPPSPNSSTRAKKPRATVLKAVPRADSRKLTAVERAIATRPSSQRVSVPHGNAGESHAAAKQSSAGTLLKSALKGNAALHSSAREQSEKRKSAEHRVGVWVEGVTEWDAAMQYRAVLDESSISEENEVTTVRHVPVKAAATLGVRPNLSVIIPGSQPKADTTLLTMAEHDPSEPVDPVSLPISKFNIMTPSFALEENPSDSSLELAPAMRSPTLDPMTMRVNPGTAGQPGQLSVSRTSSKSSSDVDDDASSVYSKRSSATSLEIGPKLGAGLKRRLSGNMLIDMLGGPSAKKANPKCPEPKPADVDQPADENKLTKFNKPVEKKPVELYKPADVNKPLPPAPMLPPLRDAPQAPPGLHTGGALRQSKSTASAPDGFGARYRSRKAACRSRSWNHLDMRFDVFDLQFMATAPHTPSPSASSSPTLTQAEDALEAHLSALTETSQEPLPEDWPIKITRANLTESRDTVQDPKEFLQVPTVEESDANSPQKDSVRAVMNPPERAPTLPKRSRKREWRMPSRAARVSPLATPKGLTRRKSASEATPLRDHATAASLVRSRTIADLSAHHRAASEPVPPQPHLADTSEKKIVQTIDELDTFKEVCVPQIVFDDGLIVVQGPVVIGEDGKEMLPNAVAAATAEEVLLHIFSSLDSTADLLNAAMINKGMYRVFKENEMQLIRMVTFNESPAAWELREWCPPQRNVLEPESSKSSSLLDHTPTTYMQCHRRDARVVERLKATLLRECSTCIRKDTAAALSDPSSPANRRINDAFWRIWCFCKVFGCEKGREDDFAGQLDWLKGGILANNQQGFSATVNTNWDFDMHSVLFNPPEYFAKGNEGGLSAEQLYDMTEIWTCLTTVLQGYQGRVEQARAAGIFDDCDVEDGDQEKEELMLEEWIYYLLTLGPNVVLEMATYATNSSSAGFAHAKENAWTIWSPQQSTCSRRTFLKEPVSRLYEERISAATISTLNPRDQLAKELAKKRVASLAAEIKLARQKSAYRRSPYIDMSTERPMSMASRSNSTCSAPSCTTDRSSSVSIFAAHLRTPLTPAFPSATTGHPSQPPKWCSSRRISPIVEDRSESFGRLSLAKRSGRMKPDPTRLAIRRIMDMGFSSEQAVWALKMTEGADGGLRVDAAVDLLLGQRR</sequence>
<reference evidence="3" key="1">
    <citation type="journal article" date="2020" name="Stud. Mycol.">
        <title>101 Dothideomycetes genomes: a test case for predicting lifestyles and emergence of pathogens.</title>
        <authorList>
            <person name="Haridas S."/>
            <person name="Albert R."/>
            <person name="Binder M."/>
            <person name="Bloem J."/>
            <person name="Labutti K."/>
            <person name="Salamov A."/>
            <person name="Andreopoulos B."/>
            <person name="Baker S."/>
            <person name="Barry K."/>
            <person name="Bills G."/>
            <person name="Bluhm B."/>
            <person name="Cannon C."/>
            <person name="Castanera R."/>
            <person name="Culley D."/>
            <person name="Daum C."/>
            <person name="Ezra D."/>
            <person name="Gonzalez J."/>
            <person name="Henrissat B."/>
            <person name="Kuo A."/>
            <person name="Liang C."/>
            <person name="Lipzen A."/>
            <person name="Lutzoni F."/>
            <person name="Magnuson J."/>
            <person name="Mondo S."/>
            <person name="Nolan M."/>
            <person name="Ohm R."/>
            <person name="Pangilinan J."/>
            <person name="Park H.-J."/>
            <person name="Ramirez L."/>
            <person name="Alfaro M."/>
            <person name="Sun H."/>
            <person name="Tritt A."/>
            <person name="Yoshinaga Y."/>
            <person name="Zwiers L.-H."/>
            <person name="Turgeon B."/>
            <person name="Goodwin S."/>
            <person name="Spatafora J."/>
            <person name="Crous P."/>
            <person name="Grigoriev I."/>
        </authorList>
    </citation>
    <scope>NUCLEOTIDE SEQUENCE</scope>
    <source>
        <strain evidence="3">CBS 116005</strain>
    </source>
</reference>
<feature type="compositionally biased region" description="Basic and acidic residues" evidence="1">
    <location>
        <begin position="385"/>
        <end position="397"/>
    </location>
</feature>
<organism evidence="3 4">
    <name type="scientific">Teratosphaeria nubilosa</name>
    <dbReference type="NCBI Taxonomy" id="161662"/>
    <lineage>
        <taxon>Eukaryota</taxon>
        <taxon>Fungi</taxon>
        <taxon>Dikarya</taxon>
        <taxon>Ascomycota</taxon>
        <taxon>Pezizomycotina</taxon>
        <taxon>Dothideomycetes</taxon>
        <taxon>Dothideomycetidae</taxon>
        <taxon>Mycosphaerellales</taxon>
        <taxon>Teratosphaeriaceae</taxon>
        <taxon>Teratosphaeria</taxon>
    </lineage>
</organism>
<evidence type="ECO:0000313" key="3">
    <source>
        <dbReference type="EMBL" id="KAF2773417.1"/>
    </source>
</evidence>
<feature type="region of interest" description="Disordered" evidence="1">
    <location>
        <begin position="373"/>
        <end position="397"/>
    </location>
</feature>
<gene>
    <name evidence="3" type="ORF">EJ03DRAFT_131486</name>
</gene>
<feature type="compositionally biased region" description="Low complexity" evidence="1">
    <location>
        <begin position="320"/>
        <end position="329"/>
    </location>
</feature>
<feature type="region of interest" description="Disordered" evidence="1">
    <location>
        <begin position="649"/>
        <end position="669"/>
    </location>
</feature>
<name>A0A6G1LKI9_9PEZI</name>
<feature type="region of interest" description="Disordered" evidence="1">
    <location>
        <begin position="561"/>
        <end position="636"/>
    </location>
</feature>
<feature type="region of interest" description="Disordered" evidence="1">
    <location>
        <begin position="300"/>
        <end position="348"/>
    </location>
</feature>
<proteinExistence type="predicted"/>
<feature type="compositionally biased region" description="Low complexity" evidence="1">
    <location>
        <begin position="82"/>
        <end position="96"/>
    </location>
</feature>
<feature type="region of interest" description="Disordered" evidence="1">
    <location>
        <begin position="418"/>
        <end position="463"/>
    </location>
</feature>
<dbReference type="SUPFAM" id="SSF46934">
    <property type="entry name" value="UBA-like"/>
    <property type="match status" value="1"/>
</dbReference>
<keyword evidence="4" id="KW-1185">Reference proteome</keyword>
<dbReference type="InterPro" id="IPR009060">
    <property type="entry name" value="UBA-like_sf"/>
</dbReference>